<dbReference type="EMBL" id="LSRL02000003">
    <property type="protein sequence ID" value="TDG52646.1"/>
    <property type="molecule type" value="Genomic_DNA"/>
</dbReference>
<proteinExistence type="predicted"/>
<dbReference type="PANTHER" id="PTHR40552:SF6">
    <property type="entry name" value="FI09606P-RELATED"/>
    <property type="match status" value="1"/>
</dbReference>
<dbReference type="Gene3D" id="3.90.70.120">
    <property type="match status" value="1"/>
</dbReference>
<dbReference type="Proteomes" id="UP000295192">
    <property type="component" value="Unassembled WGS sequence"/>
</dbReference>
<comment type="caution">
    <text evidence="1">The sequence shown here is derived from an EMBL/GenBank/DDBJ whole genome shotgun (WGS) entry which is preliminary data.</text>
</comment>
<dbReference type="AlphaFoldDB" id="A0A484BV02"/>
<accession>A0A484BV02</accession>
<organism evidence="1 2">
    <name type="scientific">Drosophila navojoa</name>
    <name type="common">Fruit fly</name>
    <dbReference type="NCBI Taxonomy" id="7232"/>
    <lineage>
        <taxon>Eukaryota</taxon>
        <taxon>Metazoa</taxon>
        <taxon>Ecdysozoa</taxon>
        <taxon>Arthropoda</taxon>
        <taxon>Hexapoda</taxon>
        <taxon>Insecta</taxon>
        <taxon>Pterygota</taxon>
        <taxon>Neoptera</taxon>
        <taxon>Endopterygota</taxon>
        <taxon>Diptera</taxon>
        <taxon>Brachycera</taxon>
        <taxon>Muscomorpha</taxon>
        <taxon>Ephydroidea</taxon>
        <taxon>Drosophilidae</taxon>
        <taxon>Drosophila</taxon>
    </lineage>
</organism>
<dbReference type="PANTHER" id="PTHR40552">
    <property type="entry name" value="AT05186P-RELATED"/>
    <property type="match status" value="1"/>
</dbReference>
<dbReference type="OrthoDB" id="8062037at2759"/>
<evidence type="ECO:0000313" key="2">
    <source>
        <dbReference type="Proteomes" id="UP000295192"/>
    </source>
</evidence>
<name>A0A484BV02_DRONA</name>
<protein>
    <submittedName>
        <fullName evidence="1">Uncharacterized protein</fullName>
    </submittedName>
</protein>
<evidence type="ECO:0000313" key="1">
    <source>
        <dbReference type="EMBL" id="TDG52646.1"/>
    </source>
</evidence>
<keyword evidence="2" id="KW-1185">Reference proteome</keyword>
<sequence length="562" mass="65212">MAFKAKNESISWQNLEGCLPAWSRRYQRNTTGHYREEPVSKLNEFDIEIEDRLWSLWGSLHPEAPVFPSKFRGRQYLAIYVVACCAASVFNLMDWSGRLLDTIVVNGNKYFEESCAQIKAKDYEFSLENLNIDCTLESIKFVVHIEHVCYGKLYCVPTFNRMNLSEALSYFFAHYRFGIVKVRKRALAIGLCPDPGEGYFMYDCQAKDLPLFPKQQGASYLLRTRHLQVLLYCIVVTLDVPITNVKFSIHKVEMMREGEEEVPEPLQKTNKKLARVRVCRCCVWAPMAFRIKNESIKWLNLKGRIPPWSRKYERNTAGIYRDEPLSKLNNYDVEIEDRLWSLWGSILPERTFLKRRLRCNQYLAIYVVACCAASVFDLIDWTDHLLDRIVISGNRYFRKSIPSTKGKGKRPKGLDVDCALDSIKFVVYMNHVSTGTLYRIPTVNHMNLADALIEFFKHYKYGILSAQGRSLAFGFCEGAGGGYFMYDCQAKDHPLFNKTEGASYMLRTHQLHVLHYCIVVTLNVPIHNVEFTIHRVEVMHDDSSLRYEDEIRILNTIVVHKP</sequence>
<gene>
    <name evidence="1" type="ORF">AWZ03_000879</name>
</gene>
<dbReference type="STRING" id="7232.A0A484BV02"/>
<reference evidence="1 2" key="1">
    <citation type="journal article" date="2019" name="J. Hered.">
        <title>An Improved Genome Assembly for Drosophila navojoa, the Basal Species in the mojavensis Cluster.</title>
        <authorList>
            <person name="Vanderlinde T."/>
            <person name="Dupim E.G."/>
            <person name="Nazario-Yepiz N.O."/>
            <person name="Carvalho A.B."/>
        </authorList>
    </citation>
    <scope>NUCLEOTIDE SEQUENCE [LARGE SCALE GENOMIC DNA]</scope>
    <source>
        <strain evidence="1">Navoj_Jal97</strain>
        <tissue evidence="1">Whole organism</tissue>
    </source>
</reference>